<protein>
    <recommendedName>
        <fullName evidence="4">DUF4234 domain-containing protein</fullName>
    </recommendedName>
</protein>
<keyword evidence="1" id="KW-0812">Transmembrane</keyword>
<reference evidence="3" key="1">
    <citation type="submission" date="2018-11" db="EMBL/GenBank/DDBJ databases">
        <title>Proposal to divide the Flavobacteriaceae and reorganize its genera based on Amino Acid Identity values calculated from whole genome sequences.</title>
        <authorList>
            <person name="Nicholson A.C."/>
            <person name="Gulvik C.A."/>
            <person name="Whitney A.M."/>
            <person name="Humrighouse B.W."/>
            <person name="Bell M."/>
            <person name="Holmes B."/>
            <person name="Steigerwalt A."/>
            <person name="Villarma A."/>
            <person name="Sheth M."/>
            <person name="Batra D."/>
            <person name="Pryor J."/>
            <person name="Bernardet J.-F."/>
            <person name="Hugo C."/>
            <person name="Kampfer P."/>
            <person name="Newman J."/>
            <person name="Mcquiston J.R."/>
        </authorList>
    </citation>
    <scope>NUCLEOTIDE SEQUENCE [LARGE SCALE GENOMIC DNA]</scope>
    <source>
        <strain evidence="3">DSM 22165</strain>
    </source>
</reference>
<evidence type="ECO:0000256" key="1">
    <source>
        <dbReference type="SAM" id="Phobius"/>
    </source>
</evidence>
<feature type="transmembrane region" description="Helical" evidence="1">
    <location>
        <begin position="96"/>
        <end position="122"/>
    </location>
</feature>
<proteinExistence type="predicted"/>
<keyword evidence="1" id="KW-1133">Transmembrane helix</keyword>
<comment type="caution">
    <text evidence="2">The sequence shown here is derived from an EMBL/GenBank/DDBJ whole genome shotgun (WGS) entry which is preliminary data.</text>
</comment>
<keyword evidence="1" id="KW-0472">Membrane</keyword>
<dbReference type="AlphaFoldDB" id="A0A3N0XC21"/>
<feature type="transmembrane region" description="Helical" evidence="1">
    <location>
        <begin position="12"/>
        <end position="29"/>
    </location>
</feature>
<sequence length="135" mass="15865">MIIILSLSWQHLLIVAIIFGIFIIPYILYINTLQATLKEIRKENKTITEVSLWLLLIPVFNLIWHFIVVNKISDSLEKEAKSRNLYFGEIKPGHSIGIAMCILNIIPYLNLIGFILWIIYWAKINSYKNFLIYNR</sequence>
<dbReference type="EMBL" id="RJTU01000009">
    <property type="protein sequence ID" value="ROI14873.1"/>
    <property type="molecule type" value="Genomic_DNA"/>
</dbReference>
<evidence type="ECO:0000313" key="2">
    <source>
        <dbReference type="EMBL" id="ROI14873.1"/>
    </source>
</evidence>
<accession>A0A3N0XC21</accession>
<evidence type="ECO:0000313" key="3">
    <source>
        <dbReference type="Proteomes" id="UP000267623"/>
    </source>
</evidence>
<gene>
    <name evidence="2" type="ORF">EGH73_00895</name>
</gene>
<reference evidence="3" key="2">
    <citation type="submission" date="2018-11" db="EMBL/GenBank/DDBJ databases">
        <title>Proposal to divide the Flavobacteriaceae and reorganize its genera based on Amino Acid Identity values calculated from whole genome sequences.</title>
        <authorList>
            <person name="Nicholson A.C."/>
            <person name="Gulvik C.A."/>
            <person name="Whitney A.M."/>
            <person name="Humrighouse B.W."/>
            <person name="Bell M."/>
            <person name="Holmes B."/>
            <person name="Steigerwalt A."/>
            <person name="Villarma A."/>
            <person name="Sheth M."/>
            <person name="Batra D."/>
            <person name="Pryor J."/>
            <person name="Bernardet J.-F."/>
            <person name="Hugo C."/>
            <person name="Kampfer P."/>
            <person name="Newman J."/>
            <person name="Mcquiston J."/>
        </authorList>
    </citation>
    <scope>NUCLEOTIDE SEQUENCE [LARGE SCALE GENOMIC DNA]</scope>
    <source>
        <strain evidence="3">DSM 22165</strain>
    </source>
</reference>
<organism evidence="2 3">
    <name type="scientific">Epilithonimonas hominis</name>
    <dbReference type="NCBI Taxonomy" id="420404"/>
    <lineage>
        <taxon>Bacteria</taxon>
        <taxon>Pseudomonadati</taxon>
        <taxon>Bacteroidota</taxon>
        <taxon>Flavobacteriia</taxon>
        <taxon>Flavobacteriales</taxon>
        <taxon>Weeksellaceae</taxon>
        <taxon>Chryseobacterium group</taxon>
        <taxon>Epilithonimonas</taxon>
    </lineage>
</organism>
<evidence type="ECO:0008006" key="4">
    <source>
        <dbReference type="Google" id="ProtNLM"/>
    </source>
</evidence>
<name>A0A3N0XC21_9FLAO</name>
<dbReference type="RefSeq" id="WP_123280258.1">
    <property type="nucleotide sequence ID" value="NZ_RJTU01000009.1"/>
</dbReference>
<dbReference type="Proteomes" id="UP000267623">
    <property type="component" value="Unassembled WGS sequence"/>
</dbReference>
<feature type="transmembrane region" description="Helical" evidence="1">
    <location>
        <begin position="50"/>
        <end position="67"/>
    </location>
</feature>